<proteinExistence type="predicted"/>
<organism evidence="1 2">
    <name type="scientific">Nonlabens spongiae</name>
    <dbReference type="NCBI Taxonomy" id="331648"/>
    <lineage>
        <taxon>Bacteria</taxon>
        <taxon>Pseudomonadati</taxon>
        <taxon>Bacteroidota</taxon>
        <taxon>Flavobacteriia</taxon>
        <taxon>Flavobacteriales</taxon>
        <taxon>Flavobacteriaceae</taxon>
        <taxon>Nonlabens</taxon>
    </lineage>
</organism>
<dbReference type="Proteomes" id="UP000193431">
    <property type="component" value="Chromosome"/>
</dbReference>
<protein>
    <submittedName>
        <fullName evidence="1">Uncharacterized protein</fullName>
    </submittedName>
</protein>
<dbReference type="PANTHER" id="PTHR43861:SF6">
    <property type="entry name" value="METHYLTRANSFERASE TYPE 11"/>
    <property type="match status" value="1"/>
</dbReference>
<keyword evidence="2" id="KW-1185">Reference proteome</keyword>
<sequence>MFFTTEITSTEHESDRPMLLRTQKAYQFIENHVYGSVLEIGCGEGYGLGKIYQNADHLYLLDKSSYSVQKILEKFENVSFFRSDVGEMDNIDLPQMDFIICFQFIEHIYEQEQLIKSLIHLLKPRGTLFISTPNKEKTLFPNPWHAKELDKKEFKTLTTSENCSSSYYGVYPSELLSTYYKDNASNLTVLNRVFQPVVHFTPRWLLKWPYEIGNRINRKKLKRKNRDLFNKLSSEDYTIGEMGSEALDFLAVIKKK</sequence>
<dbReference type="SUPFAM" id="SSF53335">
    <property type="entry name" value="S-adenosyl-L-methionine-dependent methyltransferases"/>
    <property type="match status" value="1"/>
</dbReference>
<dbReference type="PANTHER" id="PTHR43861">
    <property type="entry name" value="TRANS-ACONITATE 2-METHYLTRANSFERASE-RELATED"/>
    <property type="match status" value="1"/>
</dbReference>
<dbReference type="RefSeq" id="WP_085765487.1">
    <property type="nucleotide sequence ID" value="NZ_CP019344.1"/>
</dbReference>
<dbReference type="Gene3D" id="3.40.50.150">
    <property type="entry name" value="Vaccinia Virus protein VP39"/>
    <property type="match status" value="1"/>
</dbReference>
<evidence type="ECO:0000313" key="2">
    <source>
        <dbReference type="Proteomes" id="UP000193431"/>
    </source>
</evidence>
<dbReference type="OrthoDB" id="9789123at2"/>
<dbReference type="AlphaFoldDB" id="A0A1W6MGG3"/>
<dbReference type="CDD" id="cd02440">
    <property type="entry name" value="AdoMet_MTases"/>
    <property type="match status" value="1"/>
</dbReference>
<dbReference type="InterPro" id="IPR029063">
    <property type="entry name" value="SAM-dependent_MTases_sf"/>
</dbReference>
<dbReference type="Pfam" id="PF13489">
    <property type="entry name" value="Methyltransf_23"/>
    <property type="match status" value="1"/>
</dbReference>
<dbReference type="EMBL" id="CP019344">
    <property type="protein sequence ID" value="ARN76688.1"/>
    <property type="molecule type" value="Genomic_DNA"/>
</dbReference>
<name>A0A1W6MGG3_9FLAO</name>
<reference evidence="1 2" key="1">
    <citation type="submission" date="2016-11" db="EMBL/GenBank/DDBJ databases">
        <title>Trade-off between light-utilization and light-protection in marine flavobacteria.</title>
        <authorList>
            <person name="Kumagai Y."/>
        </authorList>
    </citation>
    <scope>NUCLEOTIDE SEQUENCE [LARGE SCALE GENOMIC DNA]</scope>
    <source>
        <strain evidence="1 2">JCM 13191</strain>
    </source>
</reference>
<dbReference type="STRING" id="331648.BST97_00970"/>
<accession>A0A1W6MGG3</accession>
<gene>
    <name evidence="1" type="ORF">BST97_00970</name>
</gene>
<evidence type="ECO:0000313" key="1">
    <source>
        <dbReference type="EMBL" id="ARN76688.1"/>
    </source>
</evidence>